<comment type="caution">
    <text evidence="2">The sequence shown here is derived from an EMBL/GenBank/DDBJ whole genome shotgun (WGS) entry which is preliminary data.</text>
</comment>
<sequence>MKTTSINDFKDKEIKNTATISGGTGGDGTIDKDKIKPPKHGTGQ</sequence>
<dbReference type="Proteomes" id="UP001595878">
    <property type="component" value="Unassembled WGS sequence"/>
</dbReference>
<keyword evidence="3" id="KW-1185">Reference proteome</keyword>
<accession>A0ABV9L8Y3</accession>
<evidence type="ECO:0000313" key="2">
    <source>
        <dbReference type="EMBL" id="MFC4689972.1"/>
    </source>
</evidence>
<gene>
    <name evidence="2" type="ORF">ACFO5T_05980</name>
</gene>
<evidence type="ECO:0000313" key="3">
    <source>
        <dbReference type="Proteomes" id="UP001595878"/>
    </source>
</evidence>
<proteinExistence type="predicted"/>
<dbReference type="EMBL" id="JBHSHB010000008">
    <property type="protein sequence ID" value="MFC4689972.1"/>
    <property type="molecule type" value="Genomic_DNA"/>
</dbReference>
<reference evidence="3" key="1">
    <citation type="journal article" date="2019" name="Int. J. Syst. Evol. Microbiol.">
        <title>The Global Catalogue of Microorganisms (GCM) 10K type strain sequencing project: providing services to taxonomists for standard genome sequencing and annotation.</title>
        <authorList>
            <consortium name="The Broad Institute Genomics Platform"/>
            <consortium name="The Broad Institute Genome Sequencing Center for Infectious Disease"/>
            <person name="Wu L."/>
            <person name="Ma J."/>
        </authorList>
    </citation>
    <scope>NUCLEOTIDE SEQUENCE [LARGE SCALE GENOMIC DNA]</scope>
    <source>
        <strain evidence="3">CGMCC 4.7427</strain>
    </source>
</reference>
<name>A0ABV9L8Y3_9FLAO</name>
<evidence type="ECO:0000256" key="1">
    <source>
        <dbReference type="SAM" id="MobiDB-lite"/>
    </source>
</evidence>
<dbReference type="RefSeq" id="WP_380032827.1">
    <property type="nucleotide sequence ID" value="NZ_JBHSHB010000008.1"/>
</dbReference>
<protein>
    <submittedName>
        <fullName evidence="2">Uncharacterized protein</fullName>
    </submittedName>
</protein>
<feature type="region of interest" description="Disordered" evidence="1">
    <location>
        <begin position="1"/>
        <end position="44"/>
    </location>
</feature>
<organism evidence="2 3">
    <name type="scientific">Dokdonia genika</name>
    <dbReference type="NCBI Taxonomy" id="308113"/>
    <lineage>
        <taxon>Bacteria</taxon>
        <taxon>Pseudomonadati</taxon>
        <taxon>Bacteroidota</taxon>
        <taxon>Flavobacteriia</taxon>
        <taxon>Flavobacteriales</taxon>
        <taxon>Flavobacteriaceae</taxon>
        <taxon>Dokdonia</taxon>
    </lineage>
</organism>